<sequence>MYGRHSCDLWPPGAVPAKEPAKAGAIGEAVALAPAVLQMFTLRPLSGSAGNVLTVPYPQKESDISVGYSRKIP</sequence>
<reference evidence="1" key="2">
    <citation type="submission" date="2024-10" db="UniProtKB">
        <authorList>
            <consortium name="EnsemblProtists"/>
        </authorList>
    </citation>
    <scope>IDENTIFICATION</scope>
</reference>
<accession>A0A0D3I0S0</accession>
<dbReference type="GeneID" id="17251004"/>
<evidence type="ECO:0000313" key="2">
    <source>
        <dbReference type="Proteomes" id="UP000013827"/>
    </source>
</evidence>
<dbReference type="EnsemblProtists" id="EOD04855">
    <property type="protein sequence ID" value="EOD04855"/>
    <property type="gene ID" value="EMIHUDRAFT_220641"/>
</dbReference>
<dbReference type="PaxDb" id="2903-EOD04855"/>
<keyword evidence="2" id="KW-1185">Reference proteome</keyword>
<protein>
    <submittedName>
        <fullName evidence="1">Uncharacterized protein</fullName>
    </submittedName>
</protein>
<organism evidence="1 2">
    <name type="scientific">Emiliania huxleyi (strain CCMP1516)</name>
    <dbReference type="NCBI Taxonomy" id="280463"/>
    <lineage>
        <taxon>Eukaryota</taxon>
        <taxon>Haptista</taxon>
        <taxon>Haptophyta</taxon>
        <taxon>Prymnesiophyceae</taxon>
        <taxon>Isochrysidales</taxon>
        <taxon>Noelaerhabdaceae</taxon>
        <taxon>Emiliania</taxon>
    </lineage>
</organism>
<dbReference type="RefSeq" id="XP_005757284.1">
    <property type="nucleotide sequence ID" value="XM_005757227.1"/>
</dbReference>
<name>A0A0D3I0S0_EMIH1</name>
<dbReference type="HOGENOM" id="CLU_2710040_0_0_1"/>
<dbReference type="Proteomes" id="UP000013827">
    <property type="component" value="Unassembled WGS sequence"/>
</dbReference>
<dbReference type="AlphaFoldDB" id="A0A0D3I0S0"/>
<proteinExistence type="predicted"/>
<dbReference type="KEGG" id="ehx:EMIHUDRAFT_220641"/>
<reference evidence="2" key="1">
    <citation type="journal article" date="2013" name="Nature">
        <title>Pan genome of the phytoplankton Emiliania underpins its global distribution.</title>
        <authorList>
            <person name="Read B.A."/>
            <person name="Kegel J."/>
            <person name="Klute M.J."/>
            <person name="Kuo A."/>
            <person name="Lefebvre S.C."/>
            <person name="Maumus F."/>
            <person name="Mayer C."/>
            <person name="Miller J."/>
            <person name="Monier A."/>
            <person name="Salamov A."/>
            <person name="Young J."/>
            <person name="Aguilar M."/>
            <person name="Claverie J.M."/>
            <person name="Frickenhaus S."/>
            <person name="Gonzalez K."/>
            <person name="Herman E.K."/>
            <person name="Lin Y.C."/>
            <person name="Napier J."/>
            <person name="Ogata H."/>
            <person name="Sarno A.F."/>
            <person name="Shmutz J."/>
            <person name="Schroeder D."/>
            <person name="de Vargas C."/>
            <person name="Verret F."/>
            <person name="von Dassow P."/>
            <person name="Valentin K."/>
            <person name="Van de Peer Y."/>
            <person name="Wheeler G."/>
            <person name="Dacks J.B."/>
            <person name="Delwiche C.F."/>
            <person name="Dyhrman S.T."/>
            <person name="Glockner G."/>
            <person name="John U."/>
            <person name="Richards T."/>
            <person name="Worden A.Z."/>
            <person name="Zhang X."/>
            <person name="Grigoriev I.V."/>
            <person name="Allen A.E."/>
            <person name="Bidle K."/>
            <person name="Borodovsky M."/>
            <person name="Bowler C."/>
            <person name="Brownlee C."/>
            <person name="Cock J.M."/>
            <person name="Elias M."/>
            <person name="Gladyshev V.N."/>
            <person name="Groth M."/>
            <person name="Guda C."/>
            <person name="Hadaegh A."/>
            <person name="Iglesias-Rodriguez M.D."/>
            <person name="Jenkins J."/>
            <person name="Jones B.M."/>
            <person name="Lawson T."/>
            <person name="Leese F."/>
            <person name="Lindquist E."/>
            <person name="Lobanov A."/>
            <person name="Lomsadze A."/>
            <person name="Malik S.B."/>
            <person name="Marsh M.E."/>
            <person name="Mackinder L."/>
            <person name="Mock T."/>
            <person name="Mueller-Roeber B."/>
            <person name="Pagarete A."/>
            <person name="Parker M."/>
            <person name="Probert I."/>
            <person name="Quesneville H."/>
            <person name="Raines C."/>
            <person name="Rensing S.A."/>
            <person name="Riano-Pachon D.M."/>
            <person name="Richier S."/>
            <person name="Rokitta S."/>
            <person name="Shiraiwa Y."/>
            <person name="Soanes D.M."/>
            <person name="van der Giezen M."/>
            <person name="Wahlund T.M."/>
            <person name="Williams B."/>
            <person name="Wilson W."/>
            <person name="Wolfe G."/>
            <person name="Wurch L.L."/>
        </authorList>
    </citation>
    <scope>NUCLEOTIDE SEQUENCE</scope>
</reference>
<evidence type="ECO:0000313" key="1">
    <source>
        <dbReference type="EnsemblProtists" id="EOD04855"/>
    </source>
</evidence>